<dbReference type="SUPFAM" id="SSF55781">
    <property type="entry name" value="GAF domain-like"/>
    <property type="match status" value="1"/>
</dbReference>
<dbReference type="EnsemblBacteria" id="CAI48902">
    <property type="protein sequence ID" value="CAI48902"/>
    <property type="gene ID" value="NP_1622A"/>
</dbReference>
<dbReference type="InterPro" id="IPR001610">
    <property type="entry name" value="PAC"/>
</dbReference>
<evidence type="ECO:0000256" key="1">
    <source>
        <dbReference type="ARBA" id="ARBA00000085"/>
    </source>
</evidence>
<dbReference type="PROSITE" id="PS50112">
    <property type="entry name" value="PAS"/>
    <property type="match status" value="3"/>
</dbReference>
<dbReference type="OrthoDB" id="8127at2157"/>
<dbReference type="GO" id="GO:0004673">
    <property type="term" value="F:protein histidine kinase activity"/>
    <property type="evidence" value="ECO:0007669"/>
    <property type="project" value="UniProtKB-EC"/>
</dbReference>
<evidence type="ECO:0000259" key="8">
    <source>
        <dbReference type="PROSITE" id="PS50112"/>
    </source>
</evidence>
<dbReference type="SUPFAM" id="SSF55874">
    <property type="entry name" value="ATPase domain of HSP90 chaperone/DNA topoisomerase II/histidine kinase"/>
    <property type="match status" value="1"/>
</dbReference>
<dbReference type="CDD" id="cd00130">
    <property type="entry name" value="PAS"/>
    <property type="match status" value="3"/>
</dbReference>
<keyword evidence="5 10" id="KW-0418">Kinase</keyword>
<dbReference type="InterPro" id="IPR035965">
    <property type="entry name" value="PAS-like_dom_sf"/>
</dbReference>
<dbReference type="Pfam" id="PF01590">
    <property type="entry name" value="GAF"/>
    <property type="match status" value="1"/>
</dbReference>
<dbReference type="InterPro" id="IPR000700">
    <property type="entry name" value="PAS-assoc_C"/>
</dbReference>
<feature type="domain" description="PAS" evidence="8">
    <location>
        <begin position="294"/>
        <end position="364"/>
    </location>
</feature>
<dbReference type="Pfam" id="PF08447">
    <property type="entry name" value="PAS_3"/>
    <property type="match status" value="1"/>
</dbReference>
<dbReference type="SMART" id="SM00387">
    <property type="entry name" value="HATPase_c"/>
    <property type="match status" value="1"/>
</dbReference>
<evidence type="ECO:0000256" key="4">
    <source>
        <dbReference type="ARBA" id="ARBA00022679"/>
    </source>
</evidence>
<dbReference type="SMART" id="SM00091">
    <property type="entry name" value="PAS"/>
    <property type="match status" value="4"/>
</dbReference>
<dbReference type="PRINTS" id="PR00344">
    <property type="entry name" value="BCTRLSENSOR"/>
</dbReference>
<dbReference type="InterPro" id="IPR013655">
    <property type="entry name" value="PAS_fold_3"/>
</dbReference>
<evidence type="ECO:0000259" key="9">
    <source>
        <dbReference type="PROSITE" id="PS50113"/>
    </source>
</evidence>
<dbReference type="eggNOG" id="arCOG02360">
    <property type="taxonomic scope" value="Archaea"/>
</dbReference>
<dbReference type="InterPro" id="IPR029016">
    <property type="entry name" value="GAF-like_dom_sf"/>
</dbReference>
<dbReference type="EC" id="2.7.13.3" evidence="2"/>
<proteinExistence type="predicted"/>
<dbReference type="SMART" id="SM00086">
    <property type="entry name" value="PAC"/>
    <property type="match status" value="3"/>
</dbReference>
<accession>A0A1U7EV71</accession>
<dbReference type="Pfam" id="PF02518">
    <property type="entry name" value="HATPase_c"/>
    <property type="match status" value="1"/>
</dbReference>
<dbReference type="InterPro" id="IPR003018">
    <property type="entry name" value="GAF"/>
</dbReference>
<dbReference type="PROSITE" id="PS50109">
    <property type="entry name" value="HIS_KIN"/>
    <property type="match status" value="1"/>
</dbReference>
<feature type="compositionally biased region" description="Polar residues" evidence="6">
    <location>
        <begin position="868"/>
        <end position="884"/>
    </location>
</feature>
<dbReference type="EMBL" id="CR936257">
    <property type="protein sequence ID" value="CAI48902.1"/>
    <property type="molecule type" value="Genomic_DNA"/>
</dbReference>
<dbReference type="InterPro" id="IPR005467">
    <property type="entry name" value="His_kinase_dom"/>
</dbReference>
<dbReference type="GeneID" id="3701203"/>
<dbReference type="Pfam" id="PF13426">
    <property type="entry name" value="PAS_9"/>
    <property type="match status" value="1"/>
</dbReference>
<dbReference type="SUPFAM" id="SSF55785">
    <property type="entry name" value="PYP-like sensor domain (PAS domain)"/>
    <property type="match status" value="3"/>
</dbReference>
<evidence type="ECO:0000256" key="6">
    <source>
        <dbReference type="SAM" id="MobiDB-lite"/>
    </source>
</evidence>
<dbReference type="PANTHER" id="PTHR43304">
    <property type="entry name" value="PHYTOCHROME-LIKE PROTEIN CPH1"/>
    <property type="match status" value="1"/>
</dbReference>
<dbReference type="Pfam" id="PF08448">
    <property type="entry name" value="PAS_4"/>
    <property type="match status" value="1"/>
</dbReference>
<dbReference type="Gene3D" id="3.30.450.40">
    <property type="match status" value="1"/>
</dbReference>
<name>A0A1U7EV71_NATPD</name>
<dbReference type="InterPro" id="IPR013656">
    <property type="entry name" value="PAS_4"/>
</dbReference>
<feature type="domain" description="PAS" evidence="8">
    <location>
        <begin position="420"/>
        <end position="490"/>
    </location>
</feature>
<sequence length="884" mass="97886">MDGDAGSSGGFPDSWGQLPDPVFTLDTAGKIIGWNSTFGERLETISPGLEADVPAAAVFTDDSATRLESAAKAAAAGKTRRLVVETREAKERTLEVHLSEASEAIHGDVVAVGRFQQATTETNPLQRRERALRRAYDIIGDTELTLEQKIRKLLTLVRETLGTEFASLTRVEGDELRFRAFEGPDDSPIEAGDAVSLSTTNCERVVATEQTLVLNDITAEAPNLADREGNGDDGVESYLGAPVLVGDEPQGTFCFYDTEPREQPFSEWEITFVELLSGWVSSQLERERLLEHKYDQYLRTLLEHSTDIITVFDAAGERTFVSPAVERVLGYTAEELTAAETVEYVHPDDKDRVQELLEDLREVPDETRTIEYRVRDADGHWRWMEARATNELDDPLVEGIVVNARDVTARKRRELELKNEQALTEQIFESLPDVFYAFDENGTYLRWSEELSEETGYSDDEIAEMSPEEFFVPEDRERIAESIAKVFENDETITIEAPLVAADGERIPYEFTGARMTDESGETIGLVGVGRNITDRKRRQRRFEAVFNNTFQFTGLMEPDGTLIEANETALEFGGLKREDVVGTKLWNAYWFENTDGGPEIAREAVETAQNGELYRTEVRVQGAMGTEIIDFSVRPVTDETGAVTMLIPEGRTVTDLKRRERHLDVLHRFLRHNIRNKMTVIDGAAGLLAKNLDGTEHEASIEMITEAAEELLELTETGRQLASVTVDGDYTKRPVDVAAATEEAVADLQSQFPDAAIELAVEEHTTAVADSRLAVVIEELVENAVEHVPHEQPTVEVTVTEAADGAAISVIDDGPGIPEEELVGITTDKEPTQTEHGTGFGLWVVRSVVDDYGGDVEYDRAEGGGSQLTVTLPEPTTQQASAD</sequence>
<dbReference type="STRING" id="348780.NP_1622A"/>
<organism evidence="10 11">
    <name type="scientific">Natronomonas pharaonis (strain ATCC 35678 / DSM 2160 / CIP 103997 / JCM 8858 / NBRC 14720 / NCIMB 2260 / Gabara)</name>
    <name type="common">Halobacterium pharaonis</name>
    <dbReference type="NCBI Taxonomy" id="348780"/>
    <lineage>
        <taxon>Archaea</taxon>
        <taxon>Methanobacteriati</taxon>
        <taxon>Methanobacteriota</taxon>
        <taxon>Stenosarchaea group</taxon>
        <taxon>Halobacteria</taxon>
        <taxon>Halobacteriales</taxon>
        <taxon>Natronomonadaceae</taxon>
        <taxon>Natronomonas</taxon>
    </lineage>
</organism>
<dbReference type="InterPro" id="IPR036890">
    <property type="entry name" value="HATPase_C_sf"/>
</dbReference>
<evidence type="ECO:0000313" key="11">
    <source>
        <dbReference type="Proteomes" id="UP000002698"/>
    </source>
</evidence>
<keyword evidence="4 10" id="KW-0808">Transferase</keyword>
<gene>
    <name evidence="10" type="ordered locus">NP_1622A</name>
</gene>
<protein>
    <recommendedName>
        <fullName evidence="2">histidine kinase</fullName>
        <ecNumber evidence="2">2.7.13.3</ecNumber>
    </recommendedName>
</protein>
<dbReference type="InterPro" id="IPR003594">
    <property type="entry name" value="HATPase_dom"/>
</dbReference>
<dbReference type="CDD" id="cd00075">
    <property type="entry name" value="HATPase"/>
    <property type="match status" value="1"/>
</dbReference>
<dbReference type="RefSeq" id="WP_011322536.1">
    <property type="nucleotide sequence ID" value="NC_007426.1"/>
</dbReference>
<dbReference type="SMART" id="SM00065">
    <property type="entry name" value="GAF"/>
    <property type="match status" value="1"/>
</dbReference>
<feature type="region of interest" description="Disordered" evidence="6">
    <location>
        <begin position="861"/>
        <end position="884"/>
    </location>
</feature>
<comment type="catalytic activity">
    <reaction evidence="1">
        <text>ATP + protein L-histidine = ADP + protein N-phospho-L-histidine.</text>
        <dbReference type="EC" id="2.7.13.3"/>
    </reaction>
</comment>
<reference evidence="10 11" key="1">
    <citation type="journal article" date="2005" name="Genome Res.">
        <title>Living with two extremes: conclusions from the genome sequence of Natronomonas pharaonis.</title>
        <authorList>
            <person name="Falb M."/>
            <person name="Pfeiffer F."/>
            <person name="Palm P."/>
            <person name="Rodewald K."/>
            <person name="Hickmann V."/>
            <person name="Tittor J."/>
            <person name="Oesterhelt D."/>
        </authorList>
    </citation>
    <scope>NUCLEOTIDE SEQUENCE [LARGE SCALE GENOMIC DNA]</scope>
    <source>
        <strain evidence="11">ATCC 35678 / DSM 2160 / CIP 103997 / JCM 8858 / NBRC 14720 / NCIMB 2260 / Gabara</strain>
    </source>
</reference>
<dbReference type="Gene3D" id="3.30.450.20">
    <property type="entry name" value="PAS domain"/>
    <property type="match status" value="3"/>
</dbReference>
<keyword evidence="11" id="KW-1185">Reference proteome</keyword>
<evidence type="ECO:0000313" key="10">
    <source>
        <dbReference type="EMBL" id="CAI48902.1"/>
    </source>
</evidence>
<dbReference type="KEGG" id="nph:NP_1622A"/>
<feature type="domain" description="PAC" evidence="9">
    <location>
        <begin position="368"/>
        <end position="419"/>
    </location>
</feature>
<dbReference type="InterPro" id="IPR052162">
    <property type="entry name" value="Sensor_kinase/Photoreceptor"/>
</dbReference>
<feature type="domain" description="PAC" evidence="9">
    <location>
        <begin position="493"/>
        <end position="545"/>
    </location>
</feature>
<dbReference type="PANTHER" id="PTHR43304:SF1">
    <property type="entry name" value="PAC DOMAIN-CONTAINING PROTEIN"/>
    <property type="match status" value="1"/>
</dbReference>
<dbReference type="Proteomes" id="UP000002698">
    <property type="component" value="Chromosome"/>
</dbReference>
<evidence type="ECO:0000256" key="2">
    <source>
        <dbReference type="ARBA" id="ARBA00012438"/>
    </source>
</evidence>
<feature type="domain" description="PAS" evidence="8">
    <location>
        <begin position="539"/>
        <end position="583"/>
    </location>
</feature>
<keyword evidence="3" id="KW-0597">Phosphoprotein</keyword>
<dbReference type="Gene3D" id="3.30.565.10">
    <property type="entry name" value="Histidine kinase-like ATPase, C-terminal domain"/>
    <property type="match status" value="1"/>
</dbReference>
<dbReference type="HOGENOM" id="CLU_010703_0_0_2"/>
<dbReference type="AlphaFoldDB" id="A0A1U7EV71"/>
<evidence type="ECO:0000259" key="7">
    <source>
        <dbReference type="PROSITE" id="PS50109"/>
    </source>
</evidence>
<dbReference type="InterPro" id="IPR004358">
    <property type="entry name" value="Sig_transdc_His_kin-like_C"/>
</dbReference>
<dbReference type="NCBIfam" id="TIGR00229">
    <property type="entry name" value="sensory_box"/>
    <property type="match status" value="3"/>
</dbReference>
<evidence type="ECO:0000256" key="5">
    <source>
        <dbReference type="ARBA" id="ARBA00022777"/>
    </source>
</evidence>
<feature type="domain" description="Histidine kinase" evidence="7">
    <location>
        <begin position="670"/>
        <end position="877"/>
    </location>
</feature>
<dbReference type="InterPro" id="IPR000014">
    <property type="entry name" value="PAS"/>
</dbReference>
<dbReference type="PROSITE" id="PS50113">
    <property type="entry name" value="PAC"/>
    <property type="match status" value="2"/>
</dbReference>
<evidence type="ECO:0000256" key="3">
    <source>
        <dbReference type="ARBA" id="ARBA00022553"/>
    </source>
</evidence>